<feature type="domain" description="AAA" evidence="3">
    <location>
        <begin position="3"/>
        <end position="175"/>
    </location>
</feature>
<dbReference type="SUPFAM" id="SSF52540">
    <property type="entry name" value="P-loop containing nucleoside triphosphate hydrolases"/>
    <property type="match status" value="1"/>
</dbReference>
<dbReference type="Proteomes" id="UP000663801">
    <property type="component" value="Unassembled WGS sequence"/>
</dbReference>
<protein>
    <submittedName>
        <fullName evidence="4">ParA family protein</fullName>
    </submittedName>
</protein>
<evidence type="ECO:0000256" key="1">
    <source>
        <dbReference type="ARBA" id="ARBA00006976"/>
    </source>
</evidence>
<dbReference type="InterPro" id="IPR025669">
    <property type="entry name" value="AAA_dom"/>
</dbReference>
<gene>
    <name evidence="4" type="ORF">JL107_14445</name>
</gene>
<comment type="similarity">
    <text evidence="1">Belongs to the ParA family.</text>
</comment>
<evidence type="ECO:0000313" key="5">
    <source>
        <dbReference type="Proteomes" id="UP000663801"/>
    </source>
</evidence>
<dbReference type="CDD" id="cd02042">
    <property type="entry name" value="ParAB_family"/>
    <property type="match status" value="1"/>
</dbReference>
<comment type="caution">
    <text evidence="4">The sequence shown here is derived from an EMBL/GenBank/DDBJ whole genome shotgun (WGS) entry which is preliminary data.</text>
</comment>
<comment type="function">
    <text evidence="2">May play a role in septum formation.</text>
</comment>
<dbReference type="PIRSF" id="PIRSF009320">
    <property type="entry name" value="Nuc_binding_HP_1000"/>
    <property type="match status" value="1"/>
</dbReference>
<dbReference type="Pfam" id="PF13614">
    <property type="entry name" value="AAA_31"/>
    <property type="match status" value="1"/>
</dbReference>
<evidence type="ECO:0000313" key="4">
    <source>
        <dbReference type="EMBL" id="MBM9477648.1"/>
    </source>
</evidence>
<proteinExistence type="inferred from homology"/>
<dbReference type="InterPro" id="IPR050678">
    <property type="entry name" value="DNA_Partitioning_ATPase"/>
</dbReference>
<dbReference type="Gene3D" id="3.40.50.300">
    <property type="entry name" value="P-loop containing nucleotide triphosphate hydrolases"/>
    <property type="match status" value="1"/>
</dbReference>
<dbReference type="PANTHER" id="PTHR13696:SF99">
    <property type="entry name" value="COBYRINIC ACID AC-DIAMIDE SYNTHASE"/>
    <property type="match status" value="1"/>
</dbReference>
<evidence type="ECO:0000256" key="2">
    <source>
        <dbReference type="ARBA" id="ARBA00059092"/>
    </source>
</evidence>
<dbReference type="InterPro" id="IPR027417">
    <property type="entry name" value="P-loop_NTPase"/>
</dbReference>
<evidence type="ECO:0000259" key="3">
    <source>
        <dbReference type="Pfam" id="PF13614"/>
    </source>
</evidence>
<dbReference type="RefSeq" id="WP_205257771.1">
    <property type="nucleotide sequence ID" value="NZ_BAAAPV010000005.1"/>
</dbReference>
<reference evidence="4" key="1">
    <citation type="submission" date="2021-01" db="EMBL/GenBank/DDBJ databases">
        <title>KCTC 19127 draft genome.</title>
        <authorList>
            <person name="An D."/>
        </authorList>
    </citation>
    <scope>NUCLEOTIDE SEQUENCE</scope>
    <source>
        <strain evidence="4">KCTC 19127</strain>
    </source>
</reference>
<dbReference type="EMBL" id="JAERWL010000012">
    <property type="protein sequence ID" value="MBM9477648.1"/>
    <property type="molecule type" value="Genomic_DNA"/>
</dbReference>
<sequence>MGRVIAVVNQKGGVGKTTTSVSVAACAAESGRSVLLVDTDPESDSTHWLAGSPDDGAVMDVLTGALPLDAIIRTTGVPGLDLAPADTDLVLAERTLGNLVGAERRLATAIATVADRYDLVLVDCPPSLNLLTVGALVAADEVLVPVAMGSLEIDGLTTLLPTVELTTRRLNPGLRLAGVLPIKVRHRQRMSLDVLEVLRGRFGERVLPPIRDAVTVAEAASAQQPITVYAPDDDITQDYRAATHALLDGRTG</sequence>
<dbReference type="AlphaFoldDB" id="A0A938YMX6"/>
<dbReference type="PANTHER" id="PTHR13696">
    <property type="entry name" value="P-LOOP CONTAINING NUCLEOSIDE TRIPHOSPHATE HYDROLASE"/>
    <property type="match status" value="1"/>
</dbReference>
<name>A0A938YMX6_9ACTN</name>
<organism evidence="4 5">
    <name type="scientific">Nakamurella flavida</name>
    <dbReference type="NCBI Taxonomy" id="363630"/>
    <lineage>
        <taxon>Bacteria</taxon>
        <taxon>Bacillati</taxon>
        <taxon>Actinomycetota</taxon>
        <taxon>Actinomycetes</taxon>
        <taxon>Nakamurellales</taxon>
        <taxon>Nakamurellaceae</taxon>
        <taxon>Nakamurella</taxon>
    </lineage>
</organism>
<keyword evidence="5" id="KW-1185">Reference proteome</keyword>
<dbReference type="FunFam" id="3.40.50.300:FF:000285">
    <property type="entry name" value="Sporulation initiation inhibitor Soj"/>
    <property type="match status" value="1"/>
</dbReference>
<accession>A0A938YMX6</accession>